<organism evidence="4">
    <name type="scientific">Desulfobacca acetoxidans</name>
    <dbReference type="NCBI Taxonomy" id="60893"/>
    <lineage>
        <taxon>Bacteria</taxon>
        <taxon>Pseudomonadati</taxon>
        <taxon>Thermodesulfobacteriota</taxon>
        <taxon>Desulfobaccia</taxon>
        <taxon>Desulfobaccales</taxon>
        <taxon>Desulfobaccaceae</taxon>
        <taxon>Desulfobacca</taxon>
    </lineage>
</organism>
<dbReference type="PROSITE" id="PS51371">
    <property type="entry name" value="CBS"/>
    <property type="match status" value="2"/>
</dbReference>
<dbReference type="InterPro" id="IPR046342">
    <property type="entry name" value="CBS_dom_sf"/>
</dbReference>
<protein>
    <submittedName>
        <fullName evidence="4">CBS domain-containing protein</fullName>
    </submittedName>
</protein>
<dbReference type="InterPro" id="IPR051257">
    <property type="entry name" value="Diverse_CBS-Domain"/>
</dbReference>
<dbReference type="PANTHER" id="PTHR43080:SF2">
    <property type="entry name" value="CBS DOMAIN-CONTAINING PROTEIN"/>
    <property type="match status" value="1"/>
</dbReference>
<evidence type="ECO:0000256" key="1">
    <source>
        <dbReference type="ARBA" id="ARBA00023122"/>
    </source>
</evidence>
<gene>
    <name evidence="4" type="ORF">ENV62_02100</name>
</gene>
<evidence type="ECO:0000259" key="3">
    <source>
        <dbReference type="PROSITE" id="PS51371"/>
    </source>
</evidence>
<name>A0A7C3SI02_9BACT</name>
<dbReference type="PANTHER" id="PTHR43080">
    <property type="entry name" value="CBS DOMAIN-CONTAINING PROTEIN CBSX3, MITOCHONDRIAL"/>
    <property type="match status" value="1"/>
</dbReference>
<dbReference type="SUPFAM" id="SSF54631">
    <property type="entry name" value="CBS-domain pair"/>
    <property type="match status" value="1"/>
</dbReference>
<dbReference type="InterPro" id="IPR000644">
    <property type="entry name" value="CBS_dom"/>
</dbReference>
<keyword evidence="1 2" id="KW-0129">CBS domain</keyword>
<accession>A0A7C3SI02</accession>
<feature type="domain" description="CBS" evidence="3">
    <location>
        <begin position="7"/>
        <end position="63"/>
    </location>
</feature>
<dbReference type="Pfam" id="PF00571">
    <property type="entry name" value="CBS"/>
    <property type="match status" value="2"/>
</dbReference>
<proteinExistence type="predicted"/>
<dbReference type="Gene3D" id="3.10.580.10">
    <property type="entry name" value="CBS-domain"/>
    <property type="match status" value="1"/>
</dbReference>
<reference evidence="4" key="1">
    <citation type="journal article" date="2020" name="mSystems">
        <title>Genome- and Community-Level Interaction Insights into Carbon Utilization and Element Cycling Functions of Hydrothermarchaeota in Hydrothermal Sediment.</title>
        <authorList>
            <person name="Zhou Z."/>
            <person name="Liu Y."/>
            <person name="Xu W."/>
            <person name="Pan J."/>
            <person name="Luo Z.H."/>
            <person name="Li M."/>
        </authorList>
    </citation>
    <scope>NUCLEOTIDE SEQUENCE [LARGE SCALE GENOMIC DNA]</scope>
    <source>
        <strain evidence="4">SpSt-776</strain>
    </source>
</reference>
<feature type="domain" description="CBS" evidence="3">
    <location>
        <begin position="70"/>
        <end position="125"/>
    </location>
</feature>
<evidence type="ECO:0000256" key="2">
    <source>
        <dbReference type="PROSITE-ProRule" id="PRU00703"/>
    </source>
</evidence>
<evidence type="ECO:0000313" key="4">
    <source>
        <dbReference type="EMBL" id="HGB14020.1"/>
    </source>
</evidence>
<dbReference type="EMBL" id="DTHB01000016">
    <property type="protein sequence ID" value="HGB14020.1"/>
    <property type="molecule type" value="Genomic_DNA"/>
</dbReference>
<dbReference type="CDD" id="cd04584">
    <property type="entry name" value="CBS_pair_AcuB_like"/>
    <property type="match status" value="1"/>
</dbReference>
<dbReference type="SMART" id="SM00116">
    <property type="entry name" value="CBS"/>
    <property type="match status" value="2"/>
</dbReference>
<sequence length="200" mass="22120">MRVGQIMHKDPVTITPDKRVGQALKLMQKHNIRHLPVVKDGEMVGWITSRLLREVLLASMLEVITVGDVMIEAPITVSPDTGVEEAARLMYEHKIGGMPVMEGDKLVGVITTMDLLAAFLSMLGLLRSSSRLDLLLDKDPRVLDEVTRLIKEAGGEIINIALGPTKGDKRSYLVRLTKCNLIPIIAKLKQCGYEVVDFIP</sequence>
<dbReference type="AlphaFoldDB" id="A0A7C3SI02"/>
<comment type="caution">
    <text evidence="4">The sequence shown here is derived from an EMBL/GenBank/DDBJ whole genome shotgun (WGS) entry which is preliminary data.</text>
</comment>